<proteinExistence type="predicted"/>
<accession>A0AAJ1X0R4</accession>
<organism evidence="2 3">
    <name type="scientific">Nocardioides zeae</name>
    <dbReference type="NCBI Taxonomy" id="1457234"/>
    <lineage>
        <taxon>Bacteria</taxon>
        <taxon>Bacillati</taxon>
        <taxon>Actinomycetota</taxon>
        <taxon>Actinomycetes</taxon>
        <taxon>Propionibacteriales</taxon>
        <taxon>Nocardioidaceae</taxon>
        <taxon>Nocardioides</taxon>
    </lineage>
</organism>
<comment type="caution">
    <text evidence="2">The sequence shown here is derived from an EMBL/GenBank/DDBJ whole genome shotgun (WGS) entry which is preliminary data.</text>
</comment>
<dbReference type="AlphaFoldDB" id="A0AAJ1X0R4"/>
<dbReference type="GO" id="GO:0004061">
    <property type="term" value="F:arylformamidase activity"/>
    <property type="evidence" value="ECO:0007669"/>
    <property type="project" value="InterPro"/>
</dbReference>
<dbReference type="GO" id="GO:0019441">
    <property type="term" value="P:L-tryptophan catabolic process to kynurenine"/>
    <property type="evidence" value="ECO:0007669"/>
    <property type="project" value="InterPro"/>
</dbReference>
<name>A0AAJ1X0R4_9ACTN</name>
<dbReference type="InterPro" id="IPR007325">
    <property type="entry name" value="KFase/CYL"/>
</dbReference>
<evidence type="ECO:0000313" key="3">
    <source>
        <dbReference type="Proteomes" id="UP001239215"/>
    </source>
</evidence>
<dbReference type="PANTHER" id="PTHR31118">
    <property type="entry name" value="CYCLASE-LIKE PROTEIN 2"/>
    <property type="match status" value="1"/>
</dbReference>
<dbReference type="Gene3D" id="3.50.30.50">
    <property type="entry name" value="Putative cyclase"/>
    <property type="match status" value="1"/>
</dbReference>
<feature type="compositionally biased region" description="Basic residues" evidence="1">
    <location>
        <begin position="184"/>
        <end position="200"/>
    </location>
</feature>
<dbReference type="Proteomes" id="UP001239215">
    <property type="component" value="Unassembled WGS sequence"/>
</dbReference>
<dbReference type="InterPro" id="IPR037175">
    <property type="entry name" value="KFase_sf"/>
</dbReference>
<dbReference type="PANTHER" id="PTHR31118:SF12">
    <property type="entry name" value="CYCLASE-LIKE PROTEIN 2"/>
    <property type="match status" value="1"/>
</dbReference>
<dbReference type="RefSeq" id="WP_307200516.1">
    <property type="nucleotide sequence ID" value="NZ_JAUTAN010000001.1"/>
</dbReference>
<dbReference type="SUPFAM" id="SSF102198">
    <property type="entry name" value="Putative cyclase"/>
    <property type="match status" value="1"/>
</dbReference>
<protein>
    <submittedName>
        <fullName evidence="2">Kynurenine formamidase</fullName>
    </submittedName>
</protein>
<gene>
    <name evidence="2" type="ORF">QE405_002112</name>
</gene>
<reference evidence="2" key="1">
    <citation type="submission" date="2023-07" db="EMBL/GenBank/DDBJ databases">
        <title>Functional and genomic diversity of the sorghum phyllosphere microbiome.</title>
        <authorList>
            <person name="Shade A."/>
        </authorList>
    </citation>
    <scope>NUCLEOTIDE SEQUENCE</scope>
    <source>
        <strain evidence="2">SORGH_AS_1067</strain>
    </source>
</reference>
<sequence length="265" mass="29276">MTAVDTLLSALATGEARIIDLTAPLSPSTPVLQLPPPFANTIPLSLEKVSDFDDDGPFWGWNNIHTGEHTGTHLDAPVHWASGREGHSVDTIPPARLVGPAVVIDFTAEVAADPDFLLEPEHLEKHVADNGPFPEGAWLIFRTGWSARGGDPAAFANADDNGPHTPGRLPRRRAVARGVADLRLRRRDRRHRRRPGRRHGAGVPRALLPARRRQVRPHPAPERRPAPRHRRDGRRLPPADRGRHRLAGARPRDPPRLIPHRKAPP</sequence>
<evidence type="ECO:0000256" key="1">
    <source>
        <dbReference type="SAM" id="MobiDB-lite"/>
    </source>
</evidence>
<feature type="region of interest" description="Disordered" evidence="1">
    <location>
        <begin position="152"/>
        <end position="265"/>
    </location>
</feature>
<dbReference type="EMBL" id="JAUTAN010000001">
    <property type="protein sequence ID" value="MDQ1104828.1"/>
    <property type="molecule type" value="Genomic_DNA"/>
</dbReference>
<dbReference type="Pfam" id="PF04199">
    <property type="entry name" value="Cyclase"/>
    <property type="match status" value="1"/>
</dbReference>
<evidence type="ECO:0000313" key="2">
    <source>
        <dbReference type="EMBL" id="MDQ1104828.1"/>
    </source>
</evidence>